<keyword evidence="2" id="KW-0238">DNA-binding</keyword>
<dbReference type="GO" id="GO:0006355">
    <property type="term" value="P:regulation of DNA-templated transcription"/>
    <property type="evidence" value="ECO:0007669"/>
    <property type="project" value="UniProtKB-ARBA"/>
</dbReference>
<dbReference type="GO" id="GO:0043565">
    <property type="term" value="F:sequence-specific DNA binding"/>
    <property type="evidence" value="ECO:0007669"/>
    <property type="project" value="InterPro"/>
</dbReference>
<dbReference type="SUPFAM" id="SSF46785">
    <property type="entry name" value="Winged helix' DNA-binding domain"/>
    <property type="match status" value="1"/>
</dbReference>
<reference evidence="5 6" key="1">
    <citation type="submission" date="2018-07" db="EMBL/GenBank/DDBJ databases">
        <title>Halomonas rutogse sp. nov., isolated from Lake TangqianCo on Tibetan Plateau.</title>
        <authorList>
            <person name="Lu H."/>
            <person name="Xing P."/>
            <person name="Wu Q."/>
        </authorList>
    </citation>
    <scope>NUCLEOTIDE SEQUENCE [LARGE SCALE GENOMIC DNA]</scope>
    <source>
        <strain evidence="5 6">TQ8S</strain>
    </source>
</reference>
<keyword evidence="3" id="KW-0804">Transcription</keyword>
<dbReference type="InterPro" id="IPR019887">
    <property type="entry name" value="Tscrpt_reg_AsnC/Lrp_C"/>
</dbReference>
<dbReference type="CDD" id="cd00090">
    <property type="entry name" value="HTH_ARSR"/>
    <property type="match status" value="1"/>
</dbReference>
<dbReference type="InterPro" id="IPR019888">
    <property type="entry name" value="Tscrpt_reg_AsnC-like"/>
</dbReference>
<dbReference type="Pfam" id="PF13412">
    <property type="entry name" value="HTH_24"/>
    <property type="match status" value="1"/>
</dbReference>
<dbReference type="InterPro" id="IPR011008">
    <property type="entry name" value="Dimeric_a/b-barrel"/>
</dbReference>
<dbReference type="InterPro" id="IPR019885">
    <property type="entry name" value="Tscrpt_reg_HTH_AsnC-type_CS"/>
</dbReference>
<dbReference type="Gene3D" id="1.10.10.10">
    <property type="entry name" value="Winged helix-like DNA-binding domain superfamily/Winged helix DNA-binding domain"/>
    <property type="match status" value="1"/>
</dbReference>
<dbReference type="InterPro" id="IPR036390">
    <property type="entry name" value="WH_DNA-bd_sf"/>
</dbReference>
<evidence type="ECO:0000259" key="4">
    <source>
        <dbReference type="PROSITE" id="PS50956"/>
    </source>
</evidence>
<dbReference type="PRINTS" id="PR00033">
    <property type="entry name" value="HTHASNC"/>
</dbReference>
<dbReference type="GO" id="GO:0043200">
    <property type="term" value="P:response to amino acid"/>
    <property type="evidence" value="ECO:0007669"/>
    <property type="project" value="TreeGrafter"/>
</dbReference>
<dbReference type="SMART" id="SM00344">
    <property type="entry name" value="HTH_ASNC"/>
    <property type="match status" value="1"/>
</dbReference>
<proteinExistence type="predicted"/>
<keyword evidence="6" id="KW-1185">Reference proteome</keyword>
<evidence type="ECO:0000256" key="1">
    <source>
        <dbReference type="ARBA" id="ARBA00023015"/>
    </source>
</evidence>
<dbReference type="PROSITE" id="PS00519">
    <property type="entry name" value="HTH_ASNC_1"/>
    <property type="match status" value="1"/>
</dbReference>
<evidence type="ECO:0000313" key="5">
    <source>
        <dbReference type="EMBL" id="RCV88114.1"/>
    </source>
</evidence>
<dbReference type="OrthoDB" id="8590699at2"/>
<feature type="domain" description="HTH asnC-type" evidence="4">
    <location>
        <begin position="10"/>
        <end position="71"/>
    </location>
</feature>
<dbReference type="InterPro" id="IPR000485">
    <property type="entry name" value="AsnC-type_HTH_dom"/>
</dbReference>
<comment type="caution">
    <text evidence="5">The sequence shown here is derived from an EMBL/GenBank/DDBJ whole genome shotgun (WGS) entry which is preliminary data.</text>
</comment>
<dbReference type="InterPro" id="IPR036388">
    <property type="entry name" value="WH-like_DNA-bd_sf"/>
</dbReference>
<evidence type="ECO:0000256" key="3">
    <source>
        <dbReference type="ARBA" id="ARBA00023163"/>
    </source>
</evidence>
<dbReference type="AlphaFoldDB" id="A0A368TTU2"/>
<dbReference type="Proteomes" id="UP000253204">
    <property type="component" value="Unassembled WGS sequence"/>
</dbReference>
<dbReference type="GO" id="GO:0005829">
    <property type="term" value="C:cytosol"/>
    <property type="evidence" value="ECO:0007669"/>
    <property type="project" value="TreeGrafter"/>
</dbReference>
<evidence type="ECO:0000313" key="6">
    <source>
        <dbReference type="Proteomes" id="UP000253204"/>
    </source>
</evidence>
<gene>
    <name evidence="5" type="ORF">DU506_15265</name>
</gene>
<dbReference type="PANTHER" id="PTHR30154:SF34">
    <property type="entry name" value="TRANSCRIPTIONAL REGULATOR AZLB"/>
    <property type="match status" value="1"/>
</dbReference>
<dbReference type="PANTHER" id="PTHR30154">
    <property type="entry name" value="LEUCINE-RESPONSIVE REGULATORY PROTEIN"/>
    <property type="match status" value="1"/>
</dbReference>
<organism evidence="5 6">
    <name type="scientific">Vreelandella rituensis</name>
    <dbReference type="NCBI Taxonomy" id="2282306"/>
    <lineage>
        <taxon>Bacteria</taxon>
        <taxon>Pseudomonadati</taxon>
        <taxon>Pseudomonadota</taxon>
        <taxon>Gammaproteobacteria</taxon>
        <taxon>Oceanospirillales</taxon>
        <taxon>Halomonadaceae</taxon>
        <taxon>Vreelandella</taxon>
    </lineage>
</organism>
<accession>A0A368TTU2</accession>
<name>A0A368TTU2_9GAMM</name>
<dbReference type="Gene3D" id="3.30.70.920">
    <property type="match status" value="1"/>
</dbReference>
<dbReference type="Pfam" id="PF01037">
    <property type="entry name" value="AsnC_trans_reg"/>
    <property type="match status" value="1"/>
</dbReference>
<dbReference type="InterPro" id="IPR011991">
    <property type="entry name" value="ArsR-like_HTH"/>
</dbReference>
<dbReference type="RefSeq" id="WP_114487763.1">
    <property type="nucleotide sequence ID" value="NZ_CBCSHM010000018.1"/>
</dbReference>
<dbReference type="EMBL" id="QPIJ01000042">
    <property type="protein sequence ID" value="RCV88114.1"/>
    <property type="molecule type" value="Genomic_DNA"/>
</dbReference>
<evidence type="ECO:0000256" key="2">
    <source>
        <dbReference type="ARBA" id="ARBA00023125"/>
    </source>
</evidence>
<sequence length="162" mass="18268">MKETTKETTLDGHDRRILTLLQQQGRITNNELAEQIGLSPAACWRRVKALEESGVIRRFAALVEPSRVGQPLSALVMVTLVRHHIDNTAEFENRILQYPEVLQCYATTGNADFVLRVVIEDMAAYDRFLNEKLFTLNGISQVSSNFVLRNIKEETAIPIAKG</sequence>
<protein>
    <submittedName>
        <fullName evidence="5">Lrp/AsnC family transcriptional regulator</fullName>
    </submittedName>
</protein>
<dbReference type="SUPFAM" id="SSF54909">
    <property type="entry name" value="Dimeric alpha+beta barrel"/>
    <property type="match status" value="1"/>
</dbReference>
<keyword evidence="1" id="KW-0805">Transcription regulation</keyword>
<dbReference type="PROSITE" id="PS50956">
    <property type="entry name" value="HTH_ASNC_2"/>
    <property type="match status" value="1"/>
</dbReference>